<accession>A0A9X2Q7C6</accession>
<organism evidence="1 2">
    <name type="scientific">Salinibacter ruber</name>
    <dbReference type="NCBI Taxonomy" id="146919"/>
    <lineage>
        <taxon>Bacteria</taxon>
        <taxon>Pseudomonadati</taxon>
        <taxon>Rhodothermota</taxon>
        <taxon>Rhodothermia</taxon>
        <taxon>Rhodothermales</taxon>
        <taxon>Salinibacteraceae</taxon>
        <taxon>Salinibacter</taxon>
    </lineage>
</organism>
<evidence type="ECO:0000313" key="1">
    <source>
        <dbReference type="EMBL" id="MCS3711555.1"/>
    </source>
</evidence>
<gene>
    <name evidence="1" type="ORF">GGP61_003188</name>
</gene>
<sequence length="79" mass="8715">MKFFVEIDGPKHLIVHTNDEFVNEQIRAAARSITGMCPVAETTHGVQIATNGHSAQARTDLLDHFRDDPYITATEGHVA</sequence>
<reference evidence="1" key="1">
    <citation type="submission" date="2022-08" db="EMBL/GenBank/DDBJ databases">
        <title>Genomic Encyclopedia of Type Strains, Phase V (KMG-V): Genome sequencing to study the core and pangenomes of soil and plant-associated prokaryotes.</title>
        <authorList>
            <person name="Whitman W."/>
        </authorList>
    </citation>
    <scope>NUCLEOTIDE SEQUENCE</scope>
    <source>
        <strain evidence="1">SP3049</strain>
    </source>
</reference>
<dbReference type="RefSeq" id="WP_259124382.1">
    <property type="nucleotide sequence ID" value="NZ_JANUAE010000015.1"/>
</dbReference>
<protein>
    <submittedName>
        <fullName evidence="1">Uncharacterized protein</fullName>
    </submittedName>
</protein>
<dbReference type="AlphaFoldDB" id="A0A9X2Q7C6"/>
<evidence type="ECO:0000313" key="2">
    <source>
        <dbReference type="Proteomes" id="UP001155057"/>
    </source>
</evidence>
<proteinExistence type="predicted"/>
<name>A0A9X2Q7C6_9BACT</name>
<comment type="caution">
    <text evidence="1">The sequence shown here is derived from an EMBL/GenBank/DDBJ whole genome shotgun (WGS) entry which is preliminary data.</text>
</comment>
<dbReference type="EMBL" id="JANUAE010000015">
    <property type="protein sequence ID" value="MCS3711555.1"/>
    <property type="molecule type" value="Genomic_DNA"/>
</dbReference>
<dbReference type="Proteomes" id="UP001155057">
    <property type="component" value="Unassembled WGS sequence"/>
</dbReference>